<dbReference type="EMBL" id="QGKX02001521">
    <property type="protein sequence ID" value="KAF3513710.1"/>
    <property type="molecule type" value="Genomic_DNA"/>
</dbReference>
<gene>
    <name evidence="1" type="ORF">F2Q69_00009694</name>
</gene>
<reference evidence="1" key="1">
    <citation type="submission" date="2019-12" db="EMBL/GenBank/DDBJ databases">
        <title>Genome sequencing and annotation of Brassica cretica.</title>
        <authorList>
            <person name="Studholme D.J."/>
            <person name="Sarris P."/>
        </authorList>
    </citation>
    <scope>NUCLEOTIDE SEQUENCE</scope>
    <source>
        <strain evidence="1">PFS-109/04</strain>
        <tissue evidence="1">Leaf</tissue>
    </source>
</reference>
<sequence length="79" mass="9402">MSTQHYFFSVKLKIDPEGFARVAEKMPRVVSLKQLSITVIMKPFRVSVRNLWKWFLNCSDQRFQERLECNFTDADMPSK</sequence>
<proteinExistence type="predicted"/>
<accession>A0A8S9PF08</accession>
<comment type="caution">
    <text evidence="1">The sequence shown here is derived from an EMBL/GenBank/DDBJ whole genome shotgun (WGS) entry which is preliminary data.</text>
</comment>
<evidence type="ECO:0000313" key="2">
    <source>
        <dbReference type="Proteomes" id="UP000712600"/>
    </source>
</evidence>
<dbReference type="Proteomes" id="UP000712600">
    <property type="component" value="Unassembled WGS sequence"/>
</dbReference>
<name>A0A8S9PF08_BRACR</name>
<organism evidence="1 2">
    <name type="scientific">Brassica cretica</name>
    <name type="common">Mustard</name>
    <dbReference type="NCBI Taxonomy" id="69181"/>
    <lineage>
        <taxon>Eukaryota</taxon>
        <taxon>Viridiplantae</taxon>
        <taxon>Streptophyta</taxon>
        <taxon>Embryophyta</taxon>
        <taxon>Tracheophyta</taxon>
        <taxon>Spermatophyta</taxon>
        <taxon>Magnoliopsida</taxon>
        <taxon>eudicotyledons</taxon>
        <taxon>Gunneridae</taxon>
        <taxon>Pentapetalae</taxon>
        <taxon>rosids</taxon>
        <taxon>malvids</taxon>
        <taxon>Brassicales</taxon>
        <taxon>Brassicaceae</taxon>
        <taxon>Brassiceae</taxon>
        <taxon>Brassica</taxon>
    </lineage>
</organism>
<evidence type="ECO:0000313" key="1">
    <source>
        <dbReference type="EMBL" id="KAF3513710.1"/>
    </source>
</evidence>
<dbReference type="AlphaFoldDB" id="A0A8S9PF08"/>
<protein>
    <submittedName>
        <fullName evidence="1">Uncharacterized protein</fullName>
    </submittedName>
</protein>